<dbReference type="Proteomes" id="UP000050525">
    <property type="component" value="Unassembled WGS sequence"/>
</dbReference>
<protein>
    <submittedName>
        <fullName evidence="1">Uncharacterized protein</fullName>
    </submittedName>
</protein>
<organism evidence="1 2">
    <name type="scientific">Alligator mississippiensis</name>
    <name type="common">American alligator</name>
    <dbReference type="NCBI Taxonomy" id="8496"/>
    <lineage>
        <taxon>Eukaryota</taxon>
        <taxon>Metazoa</taxon>
        <taxon>Chordata</taxon>
        <taxon>Craniata</taxon>
        <taxon>Vertebrata</taxon>
        <taxon>Euteleostomi</taxon>
        <taxon>Archelosauria</taxon>
        <taxon>Archosauria</taxon>
        <taxon>Crocodylia</taxon>
        <taxon>Alligatoridae</taxon>
        <taxon>Alligatorinae</taxon>
        <taxon>Alligator</taxon>
    </lineage>
</organism>
<keyword evidence="2" id="KW-1185">Reference proteome</keyword>
<reference evidence="1 2" key="1">
    <citation type="journal article" date="2012" name="Genome Biol.">
        <title>Sequencing three crocodilian genomes to illuminate the evolution of archosaurs and amniotes.</title>
        <authorList>
            <person name="St John J.A."/>
            <person name="Braun E.L."/>
            <person name="Isberg S.R."/>
            <person name="Miles L.G."/>
            <person name="Chong A.Y."/>
            <person name="Gongora J."/>
            <person name="Dalzell P."/>
            <person name="Moran C."/>
            <person name="Bed'hom B."/>
            <person name="Abzhanov A."/>
            <person name="Burgess S.C."/>
            <person name="Cooksey A.M."/>
            <person name="Castoe T.A."/>
            <person name="Crawford N.G."/>
            <person name="Densmore L.D."/>
            <person name="Drew J.C."/>
            <person name="Edwards S.V."/>
            <person name="Faircloth B.C."/>
            <person name="Fujita M.K."/>
            <person name="Greenwold M.J."/>
            <person name="Hoffmann F.G."/>
            <person name="Howard J.M."/>
            <person name="Iguchi T."/>
            <person name="Janes D.E."/>
            <person name="Khan S.Y."/>
            <person name="Kohno S."/>
            <person name="de Koning A.J."/>
            <person name="Lance S.L."/>
            <person name="McCarthy F.M."/>
            <person name="McCormack J.E."/>
            <person name="Merchant M.E."/>
            <person name="Peterson D.G."/>
            <person name="Pollock D.D."/>
            <person name="Pourmand N."/>
            <person name="Raney B.J."/>
            <person name="Roessler K.A."/>
            <person name="Sanford J.R."/>
            <person name="Sawyer R.H."/>
            <person name="Schmidt C.J."/>
            <person name="Triplett E.W."/>
            <person name="Tuberville T.D."/>
            <person name="Venegas-Anaya M."/>
            <person name="Howard J.T."/>
            <person name="Jarvis E.D."/>
            <person name="Guillette L.J.Jr."/>
            <person name="Glenn T.C."/>
            <person name="Green R.E."/>
            <person name="Ray D.A."/>
        </authorList>
    </citation>
    <scope>NUCLEOTIDE SEQUENCE [LARGE SCALE GENOMIC DNA]</scope>
    <source>
        <strain evidence="1">KSC_2009_1</strain>
    </source>
</reference>
<comment type="caution">
    <text evidence="1">The sequence shown here is derived from an EMBL/GenBank/DDBJ whole genome shotgun (WGS) entry which is preliminary data.</text>
</comment>
<dbReference type="EMBL" id="AKHW03000416">
    <property type="protein sequence ID" value="KYO47777.1"/>
    <property type="molecule type" value="Genomic_DNA"/>
</dbReference>
<evidence type="ECO:0000313" key="2">
    <source>
        <dbReference type="Proteomes" id="UP000050525"/>
    </source>
</evidence>
<accession>A0A151PF92</accession>
<evidence type="ECO:0000313" key="1">
    <source>
        <dbReference type="EMBL" id="KYO47777.1"/>
    </source>
</evidence>
<sequence>MPNLALTTERQSSRKQNVCCLHDNDLSRIQKAWGSTPVERVRSRQASWCCCENLGSATIFRSQKDCPNISMVSLGIMEVTERSSTEIYKASSEDGSGHKNA</sequence>
<name>A0A151PF92_ALLMI</name>
<gene>
    <name evidence="1" type="ORF">Y1Q_0019844</name>
</gene>
<dbReference type="AlphaFoldDB" id="A0A151PF92"/>
<proteinExistence type="predicted"/>